<dbReference type="GO" id="GO:0003723">
    <property type="term" value="F:RNA binding"/>
    <property type="evidence" value="ECO:0007669"/>
    <property type="project" value="InterPro"/>
</dbReference>
<accession>A0A7C5L770</accession>
<organism evidence="2">
    <name type="scientific">Caldiarchaeum subterraneum</name>
    <dbReference type="NCBI Taxonomy" id="311458"/>
    <lineage>
        <taxon>Archaea</taxon>
        <taxon>Nitrososphaerota</taxon>
        <taxon>Candidatus Caldarchaeales</taxon>
        <taxon>Candidatus Caldarchaeaceae</taxon>
        <taxon>Candidatus Caldarchaeum</taxon>
    </lineage>
</organism>
<dbReference type="InterPro" id="IPR016437">
    <property type="entry name" value="MCT-1/Tma20"/>
</dbReference>
<dbReference type="NCBIfam" id="TIGR00451">
    <property type="entry name" value="unchar_dom_2"/>
    <property type="match status" value="1"/>
</dbReference>
<dbReference type="GO" id="GO:0001731">
    <property type="term" value="P:formation of translation preinitiation complex"/>
    <property type="evidence" value="ECO:0007669"/>
    <property type="project" value="TreeGrafter"/>
</dbReference>
<dbReference type="PROSITE" id="PS50890">
    <property type="entry name" value="PUA"/>
    <property type="match status" value="1"/>
</dbReference>
<name>A0A7C5L770_CALS0</name>
<comment type="caution">
    <text evidence="2">The sequence shown here is derived from an EMBL/GenBank/DDBJ whole genome shotgun (WGS) entry which is preliminary data.</text>
</comment>
<dbReference type="SMART" id="SM00359">
    <property type="entry name" value="PUA"/>
    <property type="match status" value="1"/>
</dbReference>
<dbReference type="SUPFAM" id="SSF88697">
    <property type="entry name" value="PUA domain-like"/>
    <property type="match status" value="1"/>
</dbReference>
<sequence>MATPAPKHIHFDAVFWFLRRVHTSNVLKRRTLSSAELDDLTQRLAKFLEGENLKKLLKKGATAADLGKATVVSIGSYYFVVAGGTCFPALAQANSRILDRLPSVYVDRGAVQKIANGADVMRPGITRMDAFEKDDVVVVRDDVHSKPLAVGQALASSVEAAATSHGRVVKNLHHVDDTIWKNVNNV</sequence>
<dbReference type="Pfam" id="PF01472">
    <property type="entry name" value="PUA"/>
    <property type="match status" value="1"/>
</dbReference>
<dbReference type="PIRSF" id="PIRSF005067">
    <property type="entry name" value="Tma_RNA-bind_prd"/>
    <property type="match status" value="1"/>
</dbReference>
<dbReference type="AlphaFoldDB" id="A0A7C5L770"/>
<dbReference type="EMBL" id="DRWN01000027">
    <property type="protein sequence ID" value="HHK68245.1"/>
    <property type="molecule type" value="Genomic_DNA"/>
</dbReference>
<feature type="domain" description="PUA" evidence="1">
    <location>
        <begin position="102"/>
        <end position="176"/>
    </location>
</feature>
<dbReference type="InterPro" id="IPR002478">
    <property type="entry name" value="PUA"/>
</dbReference>
<gene>
    <name evidence="2" type="ORF">ENM11_03700</name>
</gene>
<dbReference type="InterPro" id="IPR004521">
    <property type="entry name" value="Uncharacterised_CHP00451"/>
</dbReference>
<dbReference type="InterPro" id="IPR036974">
    <property type="entry name" value="PUA_sf"/>
</dbReference>
<evidence type="ECO:0000259" key="1">
    <source>
        <dbReference type="SMART" id="SM00359"/>
    </source>
</evidence>
<reference evidence="2" key="1">
    <citation type="journal article" date="2020" name="mSystems">
        <title>Genome- and Community-Level Interaction Insights into Carbon Utilization and Element Cycling Functions of Hydrothermarchaeota in Hydrothermal Sediment.</title>
        <authorList>
            <person name="Zhou Z."/>
            <person name="Liu Y."/>
            <person name="Xu W."/>
            <person name="Pan J."/>
            <person name="Luo Z.H."/>
            <person name="Li M."/>
        </authorList>
    </citation>
    <scope>NUCLEOTIDE SEQUENCE [LARGE SCALE GENOMIC DNA]</scope>
    <source>
        <strain evidence="2">SpSt-1056</strain>
    </source>
</reference>
<proteinExistence type="predicted"/>
<dbReference type="PANTHER" id="PTHR22798:SF0">
    <property type="entry name" value="MALIGNANT T-CELL-AMPLIFIED SEQUENCE 1"/>
    <property type="match status" value="1"/>
</dbReference>
<evidence type="ECO:0000313" key="2">
    <source>
        <dbReference type="EMBL" id="HHK68245.1"/>
    </source>
</evidence>
<dbReference type="InterPro" id="IPR015947">
    <property type="entry name" value="PUA-like_sf"/>
</dbReference>
<protein>
    <recommendedName>
        <fullName evidence="1">PUA domain-containing protein</fullName>
    </recommendedName>
</protein>
<dbReference type="Gene3D" id="2.30.130.10">
    <property type="entry name" value="PUA domain"/>
    <property type="match status" value="1"/>
</dbReference>
<dbReference type="Gene3D" id="3.10.450.120">
    <property type="entry name" value="Pre-PUA domain, domain 1"/>
    <property type="match status" value="1"/>
</dbReference>
<dbReference type="PANTHER" id="PTHR22798">
    <property type="entry name" value="MCT-1 PROTEIN"/>
    <property type="match status" value="1"/>
</dbReference>